<evidence type="ECO:0000256" key="2">
    <source>
        <dbReference type="ARBA" id="ARBA00022722"/>
    </source>
</evidence>
<dbReference type="NCBIfam" id="NF003765">
    <property type="entry name" value="PRK05359.1"/>
    <property type="match status" value="1"/>
</dbReference>
<organism evidence="6 7">
    <name type="scientific">Batrachochytrium salamandrivorans</name>
    <dbReference type="NCBI Taxonomy" id="1357716"/>
    <lineage>
        <taxon>Eukaryota</taxon>
        <taxon>Fungi</taxon>
        <taxon>Fungi incertae sedis</taxon>
        <taxon>Chytridiomycota</taxon>
        <taxon>Chytridiomycota incertae sedis</taxon>
        <taxon>Chytridiomycetes</taxon>
        <taxon>Rhizophydiales</taxon>
        <taxon>Rhizophydiales incertae sedis</taxon>
        <taxon>Batrachochytrium</taxon>
    </lineage>
</organism>
<dbReference type="InterPro" id="IPR013520">
    <property type="entry name" value="Ribonucl_H"/>
</dbReference>
<evidence type="ECO:0000313" key="7">
    <source>
        <dbReference type="Proteomes" id="UP001648503"/>
    </source>
</evidence>
<dbReference type="InterPro" id="IPR022894">
    <property type="entry name" value="Oligoribonuclease"/>
</dbReference>
<keyword evidence="2" id="KW-0540">Nuclease</keyword>
<reference evidence="6 7" key="1">
    <citation type="submission" date="2021-02" db="EMBL/GenBank/DDBJ databases">
        <title>Variation within the Batrachochytrium salamandrivorans European outbreak.</title>
        <authorList>
            <person name="Kelly M."/>
            <person name="Pasmans F."/>
            <person name="Shea T.P."/>
            <person name="Munoz J.F."/>
            <person name="Carranza S."/>
            <person name="Cuomo C.A."/>
            <person name="Martel A."/>
        </authorList>
    </citation>
    <scope>NUCLEOTIDE SEQUENCE [LARGE SCALE GENOMIC DNA]</scope>
    <source>
        <strain evidence="6 7">AMFP18/2</strain>
    </source>
</reference>
<keyword evidence="3" id="KW-0378">Hydrolase</keyword>
<evidence type="ECO:0000256" key="4">
    <source>
        <dbReference type="ARBA" id="ARBA00022839"/>
    </source>
</evidence>
<dbReference type="CDD" id="cd06135">
    <property type="entry name" value="Orn"/>
    <property type="match status" value="1"/>
</dbReference>
<keyword evidence="4" id="KW-0269">Exonuclease</keyword>
<name>A0ABQ8FEQ4_9FUNG</name>
<evidence type="ECO:0000256" key="3">
    <source>
        <dbReference type="ARBA" id="ARBA00022801"/>
    </source>
</evidence>
<feature type="domain" description="Exonuclease" evidence="5">
    <location>
        <begin position="10"/>
        <end position="185"/>
    </location>
</feature>
<protein>
    <recommendedName>
        <fullName evidence="5">Exonuclease domain-containing protein</fullName>
    </recommendedName>
</protein>
<dbReference type="InterPro" id="IPR012337">
    <property type="entry name" value="RNaseH-like_sf"/>
</dbReference>
<dbReference type="InterPro" id="IPR036397">
    <property type="entry name" value="RNaseH_sf"/>
</dbReference>
<evidence type="ECO:0000256" key="1">
    <source>
        <dbReference type="ARBA" id="ARBA00009921"/>
    </source>
</evidence>
<dbReference type="SMART" id="SM00479">
    <property type="entry name" value="EXOIII"/>
    <property type="match status" value="1"/>
</dbReference>
<evidence type="ECO:0000259" key="5">
    <source>
        <dbReference type="SMART" id="SM00479"/>
    </source>
</evidence>
<dbReference type="EMBL" id="JAFCIX010000298">
    <property type="protein sequence ID" value="KAH6595518.1"/>
    <property type="molecule type" value="Genomic_DNA"/>
</dbReference>
<sequence>MSHRSKLNDPLVWIDLEMTGLDLNNHTIIEIACVITDGNLCPVKERVNIVIHQPESVMNKMDEWCIEQHGKSGLTGDVASSTTSLSEAEATVLAYIKRYIPTARTGVLAGSSVHVDRQFLCKYMPSLIEHLHYRIVDVSSIKELAYRWYPNFQMFDSQASPDHRAMGDILLSISILKQYRSLLFKPTLP</sequence>
<comment type="caution">
    <text evidence="6">The sequence shown here is derived from an EMBL/GenBank/DDBJ whole genome shotgun (WGS) entry which is preliminary data.</text>
</comment>
<dbReference type="SUPFAM" id="SSF53098">
    <property type="entry name" value="Ribonuclease H-like"/>
    <property type="match status" value="1"/>
</dbReference>
<dbReference type="Proteomes" id="UP001648503">
    <property type="component" value="Unassembled WGS sequence"/>
</dbReference>
<keyword evidence="7" id="KW-1185">Reference proteome</keyword>
<dbReference type="Gene3D" id="3.30.420.10">
    <property type="entry name" value="Ribonuclease H-like superfamily/Ribonuclease H"/>
    <property type="match status" value="1"/>
</dbReference>
<comment type="similarity">
    <text evidence="1">Belongs to the oligoribonuclease family.</text>
</comment>
<gene>
    <name evidence="6" type="ORF">BASA50_005727</name>
</gene>
<dbReference type="Pfam" id="PF00929">
    <property type="entry name" value="RNase_T"/>
    <property type="match status" value="1"/>
</dbReference>
<accession>A0ABQ8FEQ4</accession>
<proteinExistence type="inferred from homology"/>
<evidence type="ECO:0000313" key="6">
    <source>
        <dbReference type="EMBL" id="KAH6595518.1"/>
    </source>
</evidence>
<dbReference type="PANTHER" id="PTHR11046">
    <property type="entry name" value="OLIGORIBONUCLEASE, MITOCHONDRIAL"/>
    <property type="match status" value="1"/>
</dbReference>
<dbReference type="PANTHER" id="PTHR11046:SF0">
    <property type="entry name" value="OLIGORIBONUCLEASE, MITOCHONDRIAL"/>
    <property type="match status" value="1"/>
</dbReference>